<proteinExistence type="predicted"/>
<dbReference type="EMBL" id="CAJNAQ010000005">
    <property type="protein sequence ID" value="CAE6497948.1"/>
    <property type="molecule type" value="Genomic_DNA"/>
</dbReference>
<evidence type="ECO:0000313" key="2">
    <source>
        <dbReference type="EMBL" id="CAE6497948.1"/>
    </source>
</evidence>
<sequence>MGRAKAISQIKLFKKNICPMCTKSFRSLEEMMQHQQVLHGKDIPYECKKCNQSFSNMQDMRTHLQRFHSYKKDMS</sequence>
<dbReference type="Proteomes" id="UP000655759">
    <property type="component" value="Unassembled WGS sequence"/>
</dbReference>
<organism evidence="2 3">
    <name type="scientific">Candidatus Nitrosotenuis uzonensis</name>
    <dbReference type="NCBI Taxonomy" id="1407055"/>
    <lineage>
        <taxon>Archaea</taxon>
        <taxon>Nitrososphaerota</taxon>
        <taxon>Candidatus Nitrosotenuis</taxon>
    </lineage>
</organism>
<comment type="caution">
    <text evidence="2">The sequence shown here is derived from an EMBL/GenBank/DDBJ whole genome shotgun (WGS) entry which is preliminary data.</text>
</comment>
<accession>A0A812F2L8</accession>
<name>A0A812F2L8_9ARCH</name>
<protein>
    <submittedName>
        <fullName evidence="2">Zn-finger containing protein</fullName>
    </submittedName>
</protein>
<evidence type="ECO:0000313" key="3">
    <source>
        <dbReference type="Proteomes" id="UP000655759"/>
    </source>
</evidence>
<gene>
    <name evidence="2" type="ORF">NUZ5A_50726</name>
</gene>
<dbReference type="SUPFAM" id="SSF57667">
    <property type="entry name" value="beta-beta-alpha zinc fingers"/>
    <property type="match status" value="1"/>
</dbReference>
<reference evidence="2" key="1">
    <citation type="submission" date="2021-02" db="EMBL/GenBank/DDBJ databases">
        <authorList>
            <person name="Han P."/>
        </authorList>
    </citation>
    <scope>NUCLEOTIDE SEQUENCE</scope>
    <source>
        <strain evidence="2">Candidatus Nitrosotenuis uzonensis 5A</strain>
    </source>
</reference>
<dbReference type="PROSITE" id="PS50157">
    <property type="entry name" value="ZINC_FINGER_C2H2_2"/>
    <property type="match status" value="2"/>
</dbReference>
<feature type="domain" description="C2H2-type" evidence="1">
    <location>
        <begin position="45"/>
        <end position="73"/>
    </location>
</feature>
<dbReference type="PROSITE" id="PS00028">
    <property type="entry name" value="ZINC_FINGER_C2H2_1"/>
    <property type="match status" value="2"/>
</dbReference>
<evidence type="ECO:0000259" key="1">
    <source>
        <dbReference type="PROSITE" id="PS50157"/>
    </source>
</evidence>
<feature type="domain" description="C2H2-type" evidence="1">
    <location>
        <begin position="16"/>
        <end position="44"/>
    </location>
</feature>
<dbReference type="AlphaFoldDB" id="A0A812F2L8"/>
<dbReference type="Pfam" id="PF00096">
    <property type="entry name" value="zf-C2H2"/>
    <property type="match status" value="1"/>
</dbReference>
<dbReference type="Pfam" id="PF13894">
    <property type="entry name" value="zf-C2H2_4"/>
    <property type="match status" value="1"/>
</dbReference>
<dbReference type="InterPro" id="IPR013087">
    <property type="entry name" value="Znf_C2H2_type"/>
</dbReference>
<dbReference type="Gene3D" id="3.30.160.60">
    <property type="entry name" value="Classic Zinc Finger"/>
    <property type="match status" value="1"/>
</dbReference>
<dbReference type="InterPro" id="IPR036236">
    <property type="entry name" value="Znf_C2H2_sf"/>
</dbReference>
<dbReference type="SMART" id="SM00355">
    <property type="entry name" value="ZnF_C2H2"/>
    <property type="match status" value="2"/>
</dbReference>